<reference evidence="3 4" key="1">
    <citation type="journal article" date="2015" name="Genome Biol. Evol.">
        <title>Comparative Genomics of a Bacterivorous Green Alga Reveals Evolutionary Causalities and Consequences of Phago-Mixotrophic Mode of Nutrition.</title>
        <authorList>
            <person name="Burns J.A."/>
            <person name="Paasch A."/>
            <person name="Narechania A."/>
            <person name="Kim E."/>
        </authorList>
    </citation>
    <scope>NUCLEOTIDE SEQUENCE [LARGE SCALE GENOMIC DNA]</scope>
    <source>
        <strain evidence="3 4">PLY_AMNH</strain>
    </source>
</reference>
<gene>
    <name evidence="3" type="ORF">CYMTET_38628</name>
</gene>
<organism evidence="3 4">
    <name type="scientific">Cymbomonas tetramitiformis</name>
    <dbReference type="NCBI Taxonomy" id="36881"/>
    <lineage>
        <taxon>Eukaryota</taxon>
        <taxon>Viridiplantae</taxon>
        <taxon>Chlorophyta</taxon>
        <taxon>Pyramimonadophyceae</taxon>
        <taxon>Pyramimonadales</taxon>
        <taxon>Pyramimonadaceae</taxon>
        <taxon>Cymbomonas</taxon>
    </lineage>
</organism>
<dbReference type="EMBL" id="LGRX02025641">
    <property type="protein sequence ID" value="KAK3252070.1"/>
    <property type="molecule type" value="Genomic_DNA"/>
</dbReference>
<keyword evidence="1" id="KW-0175">Coiled coil</keyword>
<proteinExistence type="predicted"/>
<dbReference type="Proteomes" id="UP001190700">
    <property type="component" value="Unassembled WGS sequence"/>
</dbReference>
<name>A0AAE0F6E7_9CHLO</name>
<dbReference type="AlphaFoldDB" id="A0AAE0F6E7"/>
<accession>A0AAE0F6E7</accession>
<feature type="compositionally biased region" description="Basic and acidic residues" evidence="2">
    <location>
        <begin position="101"/>
        <end position="110"/>
    </location>
</feature>
<evidence type="ECO:0000313" key="4">
    <source>
        <dbReference type="Proteomes" id="UP001190700"/>
    </source>
</evidence>
<protein>
    <submittedName>
        <fullName evidence="3">Uncharacterized protein</fullName>
    </submittedName>
</protein>
<evidence type="ECO:0000256" key="2">
    <source>
        <dbReference type="SAM" id="MobiDB-lite"/>
    </source>
</evidence>
<sequence>MEHTNAELQDHTSRLDALDGDLEELKVRCETAIVETADLHAHLSVSSDRLQGLLDTTSNRLEHLEASLNAKTDRLEELIRTTTEQMSVTYVKSDEFNRKLEEALDDRTPQEDVGGAQQALPASFSGWLPGAQ</sequence>
<feature type="region of interest" description="Disordered" evidence="2">
    <location>
        <begin position="101"/>
        <end position="132"/>
    </location>
</feature>
<feature type="coiled-coil region" evidence="1">
    <location>
        <begin position="8"/>
        <end position="81"/>
    </location>
</feature>
<keyword evidence="4" id="KW-1185">Reference proteome</keyword>
<evidence type="ECO:0000256" key="1">
    <source>
        <dbReference type="SAM" id="Coils"/>
    </source>
</evidence>
<evidence type="ECO:0000313" key="3">
    <source>
        <dbReference type="EMBL" id="KAK3252070.1"/>
    </source>
</evidence>
<comment type="caution">
    <text evidence="3">The sequence shown here is derived from an EMBL/GenBank/DDBJ whole genome shotgun (WGS) entry which is preliminary data.</text>
</comment>